<feature type="domain" description="DJ-1/PfpI" evidence="1">
    <location>
        <begin position="4"/>
        <end position="169"/>
    </location>
</feature>
<dbReference type="PANTHER" id="PTHR43130">
    <property type="entry name" value="ARAC-FAMILY TRANSCRIPTIONAL REGULATOR"/>
    <property type="match status" value="1"/>
</dbReference>
<dbReference type="OrthoDB" id="6003696at2"/>
<dbReference type="PANTHER" id="PTHR43130:SF3">
    <property type="entry name" value="HTH-TYPE TRANSCRIPTIONAL REGULATOR RV1931C"/>
    <property type="match status" value="1"/>
</dbReference>
<dbReference type="SUPFAM" id="SSF52317">
    <property type="entry name" value="Class I glutamine amidotransferase-like"/>
    <property type="match status" value="1"/>
</dbReference>
<dbReference type="RefSeq" id="WP_062534940.1">
    <property type="nucleotide sequence ID" value="NZ_DF970157.1"/>
</dbReference>
<name>A0A0K8QKV0_9GAMM</name>
<sequence>MRDTVYFLAFDGYADCDAALALCEIRRPGSYRVQTVGLDRRPVLSLGGLRVLPDLAPQDIDPARAALLILPGGTAWERGLDGGAVAAARRLHAAGACVAGIGGGTLPLARAGLLDTRWHTSSRPGYLQGFAPDYAGTTLYDPGLLAVEDDRVISASGAGNVEFARAVIRALALYDEVDTAYWYQLYKLGVLPPWLAAGAATPLTEAA</sequence>
<dbReference type="Gene3D" id="3.40.50.880">
    <property type="match status" value="1"/>
</dbReference>
<dbReference type="Proteomes" id="UP000253740">
    <property type="component" value="Unassembled WGS sequence"/>
</dbReference>
<protein>
    <submittedName>
        <fullName evidence="2">ThiJ/PfpI domain-containing protein</fullName>
    </submittedName>
</protein>
<dbReference type="InterPro" id="IPR029062">
    <property type="entry name" value="Class_I_gatase-like"/>
</dbReference>
<accession>A0A0K8QKV0</accession>
<dbReference type="Pfam" id="PF01965">
    <property type="entry name" value="DJ-1_PfpI"/>
    <property type="match status" value="1"/>
</dbReference>
<evidence type="ECO:0000313" key="3">
    <source>
        <dbReference type="Proteomes" id="UP000253740"/>
    </source>
</evidence>
<dbReference type="STRING" id="1475481.GCA_000953855_00593"/>
<dbReference type="AlphaFoldDB" id="A0A0K8QKV0"/>
<dbReference type="InterPro" id="IPR002818">
    <property type="entry name" value="DJ-1/PfpI"/>
</dbReference>
<dbReference type="GO" id="GO:0006355">
    <property type="term" value="P:regulation of DNA-templated transcription"/>
    <property type="evidence" value="ECO:0007669"/>
    <property type="project" value="TreeGrafter"/>
</dbReference>
<organism evidence="2">
    <name type="scientific">Mizugakiibacter sediminis</name>
    <dbReference type="NCBI Taxonomy" id="1475481"/>
    <lineage>
        <taxon>Bacteria</taxon>
        <taxon>Pseudomonadati</taxon>
        <taxon>Pseudomonadota</taxon>
        <taxon>Gammaproteobacteria</taxon>
        <taxon>Lysobacterales</taxon>
        <taxon>Rhodanobacteraceae</taxon>
        <taxon>Mizugakiibacter</taxon>
    </lineage>
</organism>
<gene>
    <name evidence="2" type="ORF">MBSD_n0585</name>
</gene>
<reference evidence="2" key="1">
    <citation type="submission" date="2015-08" db="EMBL/GenBank/DDBJ databases">
        <title>Complete DNA Sequence of Pseudomonas syringae pv. actinidiae, the Causal Agent of Kiwifruit Canker Disease.</title>
        <authorList>
            <person name="Rikkerink E.H.A."/>
            <person name="Fineran P.C."/>
        </authorList>
    </citation>
    <scope>NUCLEOTIDE SEQUENCE</scope>
    <source>
        <strain evidence="2">SkMP5</strain>
    </source>
</reference>
<dbReference type="EMBL" id="DF970157">
    <property type="protein sequence ID" value="GAP65296.1"/>
    <property type="molecule type" value="Genomic_DNA"/>
</dbReference>
<evidence type="ECO:0000313" key="2">
    <source>
        <dbReference type="EMBL" id="GAP65296.1"/>
    </source>
</evidence>
<evidence type="ECO:0000259" key="1">
    <source>
        <dbReference type="Pfam" id="PF01965"/>
    </source>
</evidence>
<dbReference type="InterPro" id="IPR052158">
    <property type="entry name" value="INH-QAR"/>
</dbReference>
<proteinExistence type="predicted"/>
<keyword evidence="3" id="KW-1185">Reference proteome</keyword>